<feature type="region of interest" description="Disordered" evidence="2">
    <location>
        <begin position="18"/>
        <end position="50"/>
    </location>
</feature>
<accession>A0AAD4HET8</accession>
<gene>
    <name evidence="3" type="ORF">F5891DRAFT_984574</name>
</gene>
<dbReference type="AlphaFoldDB" id="A0AAD4HET8"/>
<feature type="compositionally biased region" description="Low complexity" evidence="2">
    <location>
        <begin position="31"/>
        <end position="44"/>
    </location>
</feature>
<evidence type="ECO:0000256" key="1">
    <source>
        <dbReference type="SAM" id="Coils"/>
    </source>
</evidence>
<keyword evidence="4" id="KW-1185">Reference proteome</keyword>
<evidence type="ECO:0000313" key="3">
    <source>
        <dbReference type="EMBL" id="KAG1894990.1"/>
    </source>
</evidence>
<dbReference type="Proteomes" id="UP001195769">
    <property type="component" value="Unassembled WGS sequence"/>
</dbReference>
<reference evidence="3" key="1">
    <citation type="journal article" date="2020" name="New Phytol.">
        <title>Comparative genomics reveals dynamic genome evolution in host specialist ectomycorrhizal fungi.</title>
        <authorList>
            <person name="Lofgren L.A."/>
            <person name="Nguyen N.H."/>
            <person name="Vilgalys R."/>
            <person name="Ruytinx J."/>
            <person name="Liao H.L."/>
            <person name="Branco S."/>
            <person name="Kuo A."/>
            <person name="LaButti K."/>
            <person name="Lipzen A."/>
            <person name="Andreopoulos W."/>
            <person name="Pangilinan J."/>
            <person name="Riley R."/>
            <person name="Hundley H."/>
            <person name="Na H."/>
            <person name="Barry K."/>
            <person name="Grigoriev I.V."/>
            <person name="Stajich J.E."/>
            <person name="Kennedy P.G."/>
        </authorList>
    </citation>
    <scope>NUCLEOTIDE SEQUENCE</scope>
    <source>
        <strain evidence="3">FC203</strain>
    </source>
</reference>
<keyword evidence="1" id="KW-0175">Coiled coil</keyword>
<name>A0AAD4HET8_9AGAM</name>
<protein>
    <submittedName>
        <fullName evidence="3">Uncharacterized protein</fullName>
    </submittedName>
</protein>
<organism evidence="3 4">
    <name type="scientific">Suillus fuscotomentosus</name>
    <dbReference type="NCBI Taxonomy" id="1912939"/>
    <lineage>
        <taxon>Eukaryota</taxon>
        <taxon>Fungi</taxon>
        <taxon>Dikarya</taxon>
        <taxon>Basidiomycota</taxon>
        <taxon>Agaricomycotina</taxon>
        <taxon>Agaricomycetes</taxon>
        <taxon>Agaricomycetidae</taxon>
        <taxon>Boletales</taxon>
        <taxon>Suillineae</taxon>
        <taxon>Suillaceae</taxon>
        <taxon>Suillus</taxon>
    </lineage>
</organism>
<dbReference type="SUPFAM" id="SSF90257">
    <property type="entry name" value="Myosin rod fragments"/>
    <property type="match status" value="1"/>
</dbReference>
<feature type="compositionally biased region" description="Acidic residues" evidence="2">
    <location>
        <begin position="21"/>
        <end position="30"/>
    </location>
</feature>
<evidence type="ECO:0000256" key="2">
    <source>
        <dbReference type="SAM" id="MobiDB-lite"/>
    </source>
</evidence>
<comment type="caution">
    <text evidence="3">The sequence shown here is derived from an EMBL/GenBank/DDBJ whole genome shotgun (WGS) entry which is preliminary data.</text>
</comment>
<dbReference type="GeneID" id="64671771"/>
<dbReference type="RefSeq" id="XP_041220566.1">
    <property type="nucleotide sequence ID" value="XM_041377473.1"/>
</dbReference>
<dbReference type="EMBL" id="JABBWK010000072">
    <property type="protein sequence ID" value="KAG1894990.1"/>
    <property type="molecule type" value="Genomic_DNA"/>
</dbReference>
<feature type="coiled-coil region" evidence="1">
    <location>
        <begin position="69"/>
        <end position="103"/>
    </location>
</feature>
<evidence type="ECO:0000313" key="4">
    <source>
        <dbReference type="Proteomes" id="UP001195769"/>
    </source>
</evidence>
<proteinExistence type="predicted"/>
<sequence length="113" mass="12571">MLGEGCIACTNRCSNVVKEVEDPESPDVSDPESQSSDSESQSSDSSDDIIVLDKQPSGWVDKLLDQKARASLEAELKDLERHLAEMEDMHRRADKACMELEHELNHLKGCLVD</sequence>